<reference evidence="2" key="1">
    <citation type="journal article" date="2019" name="Int. J. Syst. Evol. Microbiol.">
        <title>The Global Catalogue of Microorganisms (GCM) 10K type strain sequencing project: providing services to taxonomists for standard genome sequencing and annotation.</title>
        <authorList>
            <consortium name="The Broad Institute Genomics Platform"/>
            <consortium name="The Broad Institute Genome Sequencing Center for Infectious Disease"/>
            <person name="Wu L."/>
            <person name="Ma J."/>
        </authorList>
    </citation>
    <scope>NUCLEOTIDE SEQUENCE [LARGE SCALE GENOMIC DNA]</scope>
    <source>
        <strain evidence="2">KCTC 42143</strain>
    </source>
</reference>
<evidence type="ECO:0000313" key="1">
    <source>
        <dbReference type="EMBL" id="MFD1800120.1"/>
    </source>
</evidence>
<gene>
    <name evidence="1" type="ORF">ACFSBK_09705</name>
</gene>
<evidence type="ECO:0000313" key="2">
    <source>
        <dbReference type="Proteomes" id="UP001597285"/>
    </source>
</evidence>
<name>A0ABW4NNV3_9LACT</name>
<sequence length="419" mass="47442">MKRYWKLMAISLIAILAIAVFYLQPVFTKDQYPEFTFKTVKGDSAELNDLTLNASYTPVLIKTNESTFSYTQEPLTLTNRETHYENQQSYFEKLSANSSDPQLQSLQKEYKQFMRGKYLDSHNFFEDDIFLAYVAIDESSLHTSAKKAVFDIQILNKNSKETTSYAIDIPVTGAENYLSIQKVQIIDSALKIVTENNFLTDKLEEFHIYHLDLGNQKVTKEDVLSFESELSSGNQNNMVRMLTDNSQAAHVENELVFEAHYNAPFDEEKAAADPDYYPEYLGSEFCIYNLKTNTTHKLAVPAELNPENTMALIDGTTLYLYDLTDDAITVYAVSVNDVAKNTVYTLELPAGSSSNREWLDIVDAKLYLATPTKGSQTEKELTVYDLDSNTILYEGIIEKAKGSTQKSTDGLNIYDGIIN</sequence>
<dbReference type="RefSeq" id="WP_058919702.1">
    <property type="nucleotide sequence ID" value="NZ_JBHSQC010000023.1"/>
</dbReference>
<dbReference type="Proteomes" id="UP001597285">
    <property type="component" value="Unassembled WGS sequence"/>
</dbReference>
<organism evidence="1 2">
    <name type="scientific">Carnobacterium antarcticum</name>
    <dbReference type="NCBI Taxonomy" id="2126436"/>
    <lineage>
        <taxon>Bacteria</taxon>
        <taxon>Bacillati</taxon>
        <taxon>Bacillota</taxon>
        <taxon>Bacilli</taxon>
        <taxon>Lactobacillales</taxon>
        <taxon>Carnobacteriaceae</taxon>
        <taxon>Carnobacterium</taxon>
    </lineage>
</organism>
<keyword evidence="2" id="KW-1185">Reference proteome</keyword>
<proteinExistence type="predicted"/>
<comment type="caution">
    <text evidence="1">The sequence shown here is derived from an EMBL/GenBank/DDBJ whole genome shotgun (WGS) entry which is preliminary data.</text>
</comment>
<accession>A0ABW4NNV3</accession>
<evidence type="ECO:0008006" key="3">
    <source>
        <dbReference type="Google" id="ProtNLM"/>
    </source>
</evidence>
<protein>
    <recommendedName>
        <fullName evidence="3">Regulatory protein YycH domain-containing protein</fullName>
    </recommendedName>
</protein>
<dbReference type="EMBL" id="JBHUFF010000017">
    <property type="protein sequence ID" value="MFD1800120.1"/>
    <property type="molecule type" value="Genomic_DNA"/>
</dbReference>